<dbReference type="GO" id="GO:0009055">
    <property type="term" value="F:electron transfer activity"/>
    <property type="evidence" value="ECO:0007669"/>
    <property type="project" value="InterPro"/>
</dbReference>
<dbReference type="InterPro" id="IPR010980">
    <property type="entry name" value="Cyt_c/b562"/>
</dbReference>
<comment type="caution">
    <text evidence="1">The sequence shown here is derived from an EMBL/GenBank/DDBJ whole genome shotgun (WGS) entry which is preliminary data.</text>
</comment>
<dbReference type="Gene3D" id="1.20.120.10">
    <property type="entry name" value="Cytochrome c/b562"/>
    <property type="match status" value="1"/>
</dbReference>
<reference evidence="1 2" key="1">
    <citation type="submission" date="2017-11" db="EMBL/GenBank/DDBJ databases">
        <title>Genome-resolved metagenomics identifies genetic mobility, metabolic interactions, and unexpected diversity in perchlorate-reducing communities.</title>
        <authorList>
            <person name="Barnum T.P."/>
            <person name="Figueroa I.A."/>
            <person name="Carlstrom C.I."/>
            <person name="Lucas L.N."/>
            <person name="Engelbrektson A.L."/>
            <person name="Coates J.D."/>
        </authorList>
    </citation>
    <scope>NUCLEOTIDE SEQUENCE [LARGE SCALE GENOMIC DNA]</scope>
    <source>
        <strain evidence="1">BM301</strain>
    </source>
</reference>
<evidence type="ECO:0008006" key="3">
    <source>
        <dbReference type="Google" id="ProtNLM"/>
    </source>
</evidence>
<name>A0A2N6CUQ8_9GAMM</name>
<proteinExistence type="predicted"/>
<dbReference type="AlphaFoldDB" id="A0A2N6CUQ8"/>
<dbReference type="GO" id="GO:0020037">
    <property type="term" value="F:heme binding"/>
    <property type="evidence" value="ECO:0007669"/>
    <property type="project" value="InterPro"/>
</dbReference>
<sequence>MTTVPLILLLATPAAAEPDPRILVELPAPMQAHMLQNMRGHLEVLDRLLLLLAEGRLDAAADLAESELGMSSLEKHGASHMAPFYPQGMQQAGTRMHRSASRFSRIAQEGDVLAAYKSLREITAACTACHAGYRVR</sequence>
<protein>
    <recommendedName>
        <fullName evidence="3">Cytochrome C</fullName>
    </recommendedName>
</protein>
<accession>A0A2N6CUQ8</accession>
<dbReference type="SUPFAM" id="SSF47175">
    <property type="entry name" value="Cytochromes"/>
    <property type="match status" value="1"/>
</dbReference>
<dbReference type="STRING" id="1111735.GCA_000428045_01610"/>
<gene>
    <name evidence="1" type="ORF">C0630_15490</name>
</gene>
<dbReference type="GO" id="GO:0022900">
    <property type="term" value="P:electron transport chain"/>
    <property type="evidence" value="ECO:0007669"/>
    <property type="project" value="InterPro"/>
</dbReference>
<dbReference type="Proteomes" id="UP000235015">
    <property type="component" value="Unassembled WGS sequence"/>
</dbReference>
<organism evidence="1 2">
    <name type="scientific">Sedimenticola selenatireducens</name>
    <dbReference type="NCBI Taxonomy" id="191960"/>
    <lineage>
        <taxon>Bacteria</taxon>
        <taxon>Pseudomonadati</taxon>
        <taxon>Pseudomonadota</taxon>
        <taxon>Gammaproteobacteria</taxon>
        <taxon>Chromatiales</taxon>
        <taxon>Sedimenticolaceae</taxon>
        <taxon>Sedimenticola</taxon>
    </lineage>
</organism>
<evidence type="ECO:0000313" key="1">
    <source>
        <dbReference type="EMBL" id="PLX60890.1"/>
    </source>
</evidence>
<evidence type="ECO:0000313" key="2">
    <source>
        <dbReference type="Proteomes" id="UP000235015"/>
    </source>
</evidence>
<dbReference type="GO" id="GO:0005506">
    <property type="term" value="F:iron ion binding"/>
    <property type="evidence" value="ECO:0007669"/>
    <property type="project" value="InterPro"/>
</dbReference>
<dbReference type="EMBL" id="PKUN01000023">
    <property type="protein sequence ID" value="PLX60890.1"/>
    <property type="molecule type" value="Genomic_DNA"/>
</dbReference>